<dbReference type="Pfam" id="PF26353">
    <property type="entry name" value="YhfM"/>
    <property type="match status" value="1"/>
</dbReference>
<feature type="domain" description="YhfM-like" evidence="1">
    <location>
        <begin position="2"/>
        <end position="71"/>
    </location>
</feature>
<evidence type="ECO:0000259" key="1">
    <source>
        <dbReference type="Pfam" id="PF26353"/>
    </source>
</evidence>
<reference evidence="2 3" key="1">
    <citation type="submission" date="2022-08" db="EMBL/GenBank/DDBJ databases">
        <title>Lysinibacillus sequencing.</title>
        <authorList>
            <person name="Dunlap C."/>
        </authorList>
    </citation>
    <scope>NUCLEOTIDE SEQUENCE [LARGE SCALE GENOMIC DNA]</scope>
    <source>
        <strain evidence="2 3">PB211</strain>
    </source>
</reference>
<protein>
    <recommendedName>
        <fullName evidence="1">YhfM-like domain-containing protein</fullName>
    </recommendedName>
</protein>
<evidence type="ECO:0000313" key="3">
    <source>
        <dbReference type="Proteomes" id="UP001525021"/>
    </source>
</evidence>
<sequence length="72" mass="8133">MFHEVITTAVRNKGIVNMATPPYDVQVVDIYGFHLWVGEMGQKGTLMNVKDTHTIYSISEDLIAPLRSLLQE</sequence>
<accession>A0ABT2DNI2</accession>
<dbReference type="EMBL" id="JANTOO010000010">
    <property type="protein sequence ID" value="MCS1396355.1"/>
    <property type="molecule type" value="Genomic_DNA"/>
</dbReference>
<organism evidence="2 3">
    <name type="scientific">Lysinibacillus pinottii</name>
    <dbReference type="NCBI Taxonomy" id="2973932"/>
    <lineage>
        <taxon>Bacteria</taxon>
        <taxon>Bacillati</taxon>
        <taxon>Bacillota</taxon>
        <taxon>Bacilli</taxon>
        <taxon>Bacillales</taxon>
        <taxon>Bacillaceae</taxon>
        <taxon>Lysinibacillus</taxon>
    </lineage>
</organism>
<name>A0ABT2DNI2_9BACI</name>
<proteinExistence type="predicted"/>
<dbReference type="RefSeq" id="WP_012294337.1">
    <property type="nucleotide sequence ID" value="NZ_JANTOO010000010.1"/>
</dbReference>
<dbReference type="Proteomes" id="UP001525021">
    <property type="component" value="Unassembled WGS sequence"/>
</dbReference>
<gene>
    <name evidence="2" type="ORF">NXZ79_09960</name>
</gene>
<dbReference type="InterPro" id="IPR058780">
    <property type="entry name" value="YhfM-like_dom"/>
</dbReference>
<evidence type="ECO:0000313" key="2">
    <source>
        <dbReference type="EMBL" id="MCS1396355.1"/>
    </source>
</evidence>
<keyword evidence="3" id="KW-1185">Reference proteome</keyword>
<comment type="caution">
    <text evidence="2">The sequence shown here is derived from an EMBL/GenBank/DDBJ whole genome shotgun (WGS) entry which is preliminary data.</text>
</comment>